<dbReference type="EMBL" id="BAABME010000062">
    <property type="protein sequence ID" value="GAA0139139.1"/>
    <property type="molecule type" value="Genomic_DNA"/>
</dbReference>
<sequence length="321" mass="36404">MNMEVIELDTDFGSTFSGVLADEQGRFKQYGEASQPRFLFFNLTCYLHNQEMLSNMSNHVQLKCGGSSSKNHQFVRRLPINTVSQILDKIVSGADGLPLLINGIKRSMPISVMSGSRTRVILASYIIFGVDCSILFRMEKLYAKARLRKDPVRRQVLRVKGCLAGSKAENLLEHNDMILAINKEPVTCFRGIEDACQELDKSGDIDGKLHATILRQGHEIELYVGTDVRDGVVRVKRYSLCALQWIVEVNGKPTPDLDTFVSVIKEIEHGEFVRIRTVFLNGKPPVSTLKQDLHYFPTWELRFNPQTAEWRRNIIEGLDCN</sequence>
<evidence type="ECO:0000313" key="1">
    <source>
        <dbReference type="EMBL" id="GAA0139139.1"/>
    </source>
</evidence>
<dbReference type="SUPFAM" id="SSF50156">
    <property type="entry name" value="PDZ domain-like"/>
    <property type="match status" value="2"/>
</dbReference>
<name>A0AAV3NIF4_LITER</name>
<dbReference type="GO" id="GO:0006508">
    <property type="term" value="P:proteolysis"/>
    <property type="evidence" value="ECO:0007669"/>
    <property type="project" value="UniProtKB-KW"/>
</dbReference>
<organism evidence="1 2">
    <name type="scientific">Lithospermum erythrorhizon</name>
    <name type="common">Purple gromwell</name>
    <name type="synonym">Lithospermum officinale var. erythrorhizon</name>
    <dbReference type="NCBI Taxonomy" id="34254"/>
    <lineage>
        <taxon>Eukaryota</taxon>
        <taxon>Viridiplantae</taxon>
        <taxon>Streptophyta</taxon>
        <taxon>Embryophyta</taxon>
        <taxon>Tracheophyta</taxon>
        <taxon>Spermatophyta</taxon>
        <taxon>Magnoliopsida</taxon>
        <taxon>eudicotyledons</taxon>
        <taxon>Gunneridae</taxon>
        <taxon>Pentapetalae</taxon>
        <taxon>asterids</taxon>
        <taxon>lamiids</taxon>
        <taxon>Boraginales</taxon>
        <taxon>Boraginaceae</taxon>
        <taxon>Boraginoideae</taxon>
        <taxon>Lithospermeae</taxon>
        <taxon>Lithospermum</taxon>
    </lineage>
</organism>
<keyword evidence="2" id="KW-1185">Reference proteome</keyword>
<dbReference type="Gene3D" id="2.30.42.10">
    <property type="match status" value="1"/>
</dbReference>
<protein>
    <submittedName>
        <fullName evidence="1">Protease</fullName>
    </submittedName>
</protein>
<proteinExistence type="predicted"/>
<dbReference type="PANTHER" id="PTHR46366:SF1">
    <property type="entry name" value="PDZ DOMAIN-CONTAINING PROTEIN C1685.05"/>
    <property type="match status" value="1"/>
</dbReference>
<dbReference type="Proteomes" id="UP001454036">
    <property type="component" value="Unassembled WGS sequence"/>
</dbReference>
<gene>
    <name evidence="1" type="ORF">LIER_00748</name>
</gene>
<dbReference type="InterPro" id="IPR036034">
    <property type="entry name" value="PDZ_sf"/>
</dbReference>
<dbReference type="GO" id="GO:0008233">
    <property type="term" value="F:peptidase activity"/>
    <property type="evidence" value="ECO:0007669"/>
    <property type="project" value="UniProtKB-KW"/>
</dbReference>
<dbReference type="PANTHER" id="PTHR46366">
    <property type="entry name" value="PRO-APOPTOTIC SERINE PROTEASE NMA111"/>
    <property type="match status" value="1"/>
</dbReference>
<keyword evidence="1" id="KW-0378">Hydrolase</keyword>
<comment type="caution">
    <text evidence="1">The sequence shown here is derived from an EMBL/GenBank/DDBJ whole genome shotgun (WGS) entry which is preliminary data.</text>
</comment>
<dbReference type="AlphaFoldDB" id="A0AAV3NIF4"/>
<keyword evidence="1" id="KW-0645">Protease</keyword>
<accession>A0AAV3NIF4</accession>
<evidence type="ECO:0000313" key="2">
    <source>
        <dbReference type="Proteomes" id="UP001454036"/>
    </source>
</evidence>
<reference evidence="1 2" key="1">
    <citation type="submission" date="2024-01" db="EMBL/GenBank/DDBJ databases">
        <title>The complete chloroplast genome sequence of Lithospermum erythrorhizon: insights into the phylogenetic relationship among Boraginaceae species and the maternal lineages of purple gromwells.</title>
        <authorList>
            <person name="Okada T."/>
            <person name="Watanabe K."/>
        </authorList>
    </citation>
    <scope>NUCLEOTIDE SEQUENCE [LARGE SCALE GENOMIC DNA]</scope>
</reference>